<organism evidence="1 2">
    <name type="scientific">Hymenobacter aquaticus</name>
    <dbReference type="NCBI Taxonomy" id="1867101"/>
    <lineage>
        <taxon>Bacteria</taxon>
        <taxon>Pseudomonadati</taxon>
        <taxon>Bacteroidota</taxon>
        <taxon>Cytophagia</taxon>
        <taxon>Cytophagales</taxon>
        <taxon>Hymenobacteraceae</taxon>
        <taxon>Hymenobacter</taxon>
    </lineage>
</organism>
<dbReference type="Proteomes" id="UP000297549">
    <property type="component" value="Unassembled WGS sequence"/>
</dbReference>
<reference evidence="1 2" key="1">
    <citation type="submission" date="2019-04" db="EMBL/GenBank/DDBJ databases">
        <authorList>
            <person name="Feng G."/>
            <person name="Zhang J."/>
            <person name="Zhu H."/>
        </authorList>
    </citation>
    <scope>NUCLEOTIDE SEQUENCE [LARGE SCALE GENOMIC DNA]</scope>
    <source>
        <strain evidence="1 2">JCM 31653</strain>
    </source>
</reference>
<dbReference type="RefSeq" id="WP_135464467.1">
    <property type="nucleotide sequence ID" value="NZ_SRLC01000002.1"/>
</dbReference>
<evidence type="ECO:0000313" key="2">
    <source>
        <dbReference type="Proteomes" id="UP000297549"/>
    </source>
</evidence>
<comment type="caution">
    <text evidence="1">The sequence shown here is derived from an EMBL/GenBank/DDBJ whole genome shotgun (WGS) entry which is preliminary data.</text>
</comment>
<sequence>MTSASDYKASLPALRQRVPVGIKQALQLLQETDGDVEKAQALFEARCVEIVQAKTGAPADLCAQCLAAVGFDIASAIDQVETQLYSLTERIVRKWQNKEQALDVLASALETAHGLEQQHWFTEEELRPLNEQQFCFMLVREWIEYEEWEGFDFALAFQVPAVSTQIAQKLLLPELAEVLLKASERQLLICSETVTKSPRNLNRLLAKDALLLEYEKYYKRHKSTLFEALYAYVKTHISCFV</sequence>
<evidence type="ECO:0000313" key="1">
    <source>
        <dbReference type="EMBL" id="TGE21943.1"/>
    </source>
</evidence>
<dbReference type="OrthoDB" id="8703200at2"/>
<keyword evidence="2" id="KW-1185">Reference proteome</keyword>
<accession>A0A4Z0PYH1</accession>
<gene>
    <name evidence="1" type="ORF">E5K00_16940</name>
</gene>
<dbReference type="AlphaFoldDB" id="A0A4Z0PYH1"/>
<proteinExistence type="predicted"/>
<dbReference type="EMBL" id="SRLC01000002">
    <property type="protein sequence ID" value="TGE21943.1"/>
    <property type="molecule type" value="Genomic_DNA"/>
</dbReference>
<name>A0A4Z0PYH1_9BACT</name>
<protein>
    <submittedName>
        <fullName evidence="1">Uncharacterized protein</fullName>
    </submittedName>
</protein>